<dbReference type="EMBL" id="ACFT01000069">
    <property type="protein sequence ID" value="EEV24639.1"/>
    <property type="molecule type" value="Genomic_DNA"/>
</dbReference>
<comment type="caution">
    <text evidence="1">The sequence shown here is derived from an EMBL/GenBank/DDBJ whole genome shotgun (WGS) entry which is preliminary data.</text>
</comment>
<reference evidence="1 2" key="1">
    <citation type="journal article" date="2010" name="Vet. Microbiol.">
        <title>Production of haemolysins by strains of the Actinobacillus minor/porcitonsillarum complex.</title>
        <authorList>
            <person name="Arya G."/>
            <person name="Niven D.F."/>
        </authorList>
    </citation>
    <scope>NUCLEOTIDE SEQUENCE [LARGE SCALE GENOMIC DNA]</scope>
    <source>
        <strain evidence="2">strain 202</strain>
    </source>
</reference>
<proteinExistence type="predicted"/>
<accession>A0ABM9YTH8</accession>
<name>A0ABM9YTH8_9PAST</name>
<keyword evidence="2" id="KW-1185">Reference proteome</keyword>
<protein>
    <submittedName>
        <fullName evidence="1">Uncharacterized protein</fullName>
    </submittedName>
</protein>
<organism evidence="1 2">
    <name type="scientific">Actinobacillus minor 202</name>
    <dbReference type="NCBI Taxonomy" id="591023"/>
    <lineage>
        <taxon>Bacteria</taxon>
        <taxon>Pseudomonadati</taxon>
        <taxon>Pseudomonadota</taxon>
        <taxon>Gammaproteobacteria</taxon>
        <taxon>Pasteurellales</taxon>
        <taxon>Pasteurellaceae</taxon>
        <taxon>Actinobacillus</taxon>
    </lineage>
</organism>
<gene>
    <name evidence="1" type="ORF">AM202_00395</name>
</gene>
<dbReference type="Proteomes" id="UP000003394">
    <property type="component" value="Unassembled WGS sequence"/>
</dbReference>
<evidence type="ECO:0000313" key="2">
    <source>
        <dbReference type="Proteomes" id="UP000003394"/>
    </source>
</evidence>
<sequence length="42" mass="5095">MWFKNVIKPKKPLIYMSTIHCSKQFGYQNGYYNEMSSLKYVQ</sequence>
<evidence type="ECO:0000313" key="1">
    <source>
        <dbReference type="EMBL" id="EEV24639.1"/>
    </source>
</evidence>